<dbReference type="EMBL" id="JAIXCQ010000002">
    <property type="protein sequence ID" value="MCA5892515.1"/>
    <property type="molecule type" value="Genomic_DNA"/>
</dbReference>
<evidence type="ECO:0000256" key="5">
    <source>
        <dbReference type="ARBA" id="ARBA00022777"/>
    </source>
</evidence>
<dbReference type="InterPro" id="IPR011009">
    <property type="entry name" value="Kinase-like_dom_sf"/>
</dbReference>
<evidence type="ECO:0000256" key="3">
    <source>
        <dbReference type="ARBA" id="ARBA00022679"/>
    </source>
</evidence>
<dbReference type="Proteomes" id="UP001319870">
    <property type="component" value="Unassembled WGS sequence"/>
</dbReference>
<evidence type="ECO:0000313" key="10">
    <source>
        <dbReference type="Proteomes" id="UP001319870"/>
    </source>
</evidence>
<keyword evidence="3" id="KW-0808">Transferase</keyword>
<feature type="domain" description="Protein kinase" evidence="8">
    <location>
        <begin position="10"/>
        <end position="290"/>
    </location>
</feature>
<dbReference type="GO" id="GO:0004674">
    <property type="term" value="F:protein serine/threonine kinase activity"/>
    <property type="evidence" value="ECO:0007669"/>
    <property type="project" value="UniProtKB-KW"/>
</dbReference>
<dbReference type="PANTHER" id="PTHR43289">
    <property type="entry name" value="MITOGEN-ACTIVATED PROTEIN KINASE KINASE KINASE 20-RELATED"/>
    <property type="match status" value="1"/>
</dbReference>
<protein>
    <recommendedName>
        <fullName evidence="1">non-specific serine/threonine protein kinase</fullName>
        <ecNumber evidence="1">2.7.11.1</ecNumber>
    </recommendedName>
</protein>
<evidence type="ECO:0000256" key="4">
    <source>
        <dbReference type="ARBA" id="ARBA00022741"/>
    </source>
</evidence>
<dbReference type="Pfam" id="PF00069">
    <property type="entry name" value="Pkinase"/>
    <property type="match status" value="1"/>
</dbReference>
<keyword evidence="6 7" id="KW-0067">ATP-binding</keyword>
<feature type="binding site" evidence="7">
    <location>
        <position position="39"/>
    </location>
    <ligand>
        <name>ATP</name>
        <dbReference type="ChEBI" id="CHEBI:30616"/>
    </ligand>
</feature>
<name>A0ABS7ZBV8_9MICO</name>
<dbReference type="Gene3D" id="1.10.510.10">
    <property type="entry name" value="Transferase(Phosphotransferase) domain 1"/>
    <property type="match status" value="1"/>
</dbReference>
<evidence type="ECO:0000259" key="8">
    <source>
        <dbReference type="PROSITE" id="PS50011"/>
    </source>
</evidence>
<dbReference type="InterPro" id="IPR000719">
    <property type="entry name" value="Prot_kinase_dom"/>
</dbReference>
<dbReference type="PROSITE" id="PS50011">
    <property type="entry name" value="PROTEIN_KINASE_DOM"/>
    <property type="match status" value="1"/>
</dbReference>
<evidence type="ECO:0000313" key="9">
    <source>
        <dbReference type="EMBL" id="MCA5892515.1"/>
    </source>
</evidence>
<reference evidence="9 10" key="1">
    <citation type="submission" date="2021-09" db="EMBL/GenBank/DDBJ databases">
        <title>Isoptericola luteus sp. nov., a novel bacterium isolated from Harbin, the capital city of Heilongjiang province.</title>
        <authorList>
            <person name="Li J."/>
        </authorList>
    </citation>
    <scope>NUCLEOTIDE SEQUENCE [LARGE SCALE GENOMIC DNA]</scope>
    <source>
        <strain evidence="9 10">NEAU-Y5</strain>
    </source>
</reference>
<evidence type="ECO:0000256" key="7">
    <source>
        <dbReference type="PROSITE-ProRule" id="PRU10141"/>
    </source>
</evidence>
<keyword evidence="5 9" id="KW-0418">Kinase</keyword>
<evidence type="ECO:0000256" key="2">
    <source>
        <dbReference type="ARBA" id="ARBA00022527"/>
    </source>
</evidence>
<organism evidence="9 10">
    <name type="scientific">Isoptericola luteus</name>
    <dbReference type="NCBI Taxonomy" id="2879484"/>
    <lineage>
        <taxon>Bacteria</taxon>
        <taxon>Bacillati</taxon>
        <taxon>Actinomycetota</taxon>
        <taxon>Actinomycetes</taxon>
        <taxon>Micrococcales</taxon>
        <taxon>Promicromonosporaceae</taxon>
        <taxon>Isoptericola</taxon>
    </lineage>
</organism>
<dbReference type="RefSeq" id="WP_225564288.1">
    <property type="nucleotide sequence ID" value="NZ_JAIXCQ010000002.1"/>
</dbReference>
<comment type="caution">
    <text evidence="9">The sequence shown here is derived from an EMBL/GenBank/DDBJ whole genome shotgun (WGS) entry which is preliminary data.</text>
</comment>
<gene>
    <name evidence="9" type="ORF">LEP48_03995</name>
</gene>
<dbReference type="PANTHER" id="PTHR43289:SF6">
    <property type="entry name" value="SERINE_THREONINE-PROTEIN KINASE NEKL-3"/>
    <property type="match status" value="1"/>
</dbReference>
<proteinExistence type="predicted"/>
<keyword evidence="2 9" id="KW-0723">Serine/threonine-protein kinase</keyword>
<dbReference type="InterPro" id="IPR008266">
    <property type="entry name" value="Tyr_kinase_AS"/>
</dbReference>
<evidence type="ECO:0000256" key="1">
    <source>
        <dbReference type="ARBA" id="ARBA00012513"/>
    </source>
</evidence>
<dbReference type="Gene3D" id="3.30.200.20">
    <property type="entry name" value="Phosphorylase Kinase, domain 1"/>
    <property type="match status" value="1"/>
</dbReference>
<accession>A0ABS7ZBV8</accession>
<dbReference type="PROSITE" id="PS00109">
    <property type="entry name" value="PROTEIN_KINASE_TYR"/>
    <property type="match status" value="1"/>
</dbReference>
<dbReference type="PROSITE" id="PS00107">
    <property type="entry name" value="PROTEIN_KINASE_ATP"/>
    <property type="match status" value="1"/>
</dbReference>
<sequence>MELPERIGRYRIERLLGVGSFATVWLGHDETLDVRVAIKVLAENWSHDLRVRERFVDEARLLWRLEDPHLLRVHAFDELPDGRPYAVLAWADGGSLRDRLASGRPDVTSALRILHEVAAGVQRLHDERIVHRDLTPGNVLFRGRPDGEQAVVADLGLAKELAAASGLTARAGTPGYMAPEQDEPLSSVDTRTDVYSLGRLAAELLTDPAGTGPGRRPRPGAPYAVGHVVDRATARRPEDRYADASAFAAALTDAVRQTPGEPPHDVVRRPRWRRPAAIVLAGIVGLAAVVWWQASGAPLATTAEGRLTVALPDGWQGHGSGWSGRTGTDGTLEPALVVSPDPDAWGTDPAVPGAFVGLSAGLARETTPADYVAGRRHDHCDPPSTTRVEHDEITWVVATFDGCTSGSPQVVEAAGTAPSGTDLVYVQVATPAGSDPGLTDSLLAGVTVDP</sequence>
<dbReference type="SUPFAM" id="SSF56112">
    <property type="entry name" value="Protein kinase-like (PK-like)"/>
    <property type="match status" value="1"/>
</dbReference>
<dbReference type="CDD" id="cd14014">
    <property type="entry name" value="STKc_PknB_like"/>
    <property type="match status" value="1"/>
</dbReference>
<keyword evidence="4 7" id="KW-0547">Nucleotide-binding</keyword>
<keyword evidence="10" id="KW-1185">Reference proteome</keyword>
<evidence type="ECO:0000256" key="6">
    <source>
        <dbReference type="ARBA" id="ARBA00022840"/>
    </source>
</evidence>
<dbReference type="EC" id="2.7.11.1" evidence="1"/>
<dbReference type="InterPro" id="IPR017441">
    <property type="entry name" value="Protein_kinase_ATP_BS"/>
</dbReference>